<sequence length="828" mass="96132">MRGFWLFLVCIFPTMIAAQVRLSGTVKDKNSQQPLAFATVTFGNNKSITDIDGNFDIENNSRQSLIISYIGYETKVIHNPNNFEEISLIAKLQKLDEVYISGENFAKNIIKKTQSLKSQNDPQKKLNSFRFKSYNKLIVSAHSDSIKGKIDSIFVTRNEQKKFKEIDSSEYLYKEIVDKRHLFQTEKVSDFLFDGNKLKENILGTKMSGFKSPIYEIIAFNLQSFSIYDEHYELFETKYNSPIAHDAFKDYRYQLLDTVKIDNREAFVIHFKPAKKRKAAGLEGILYIDSENFSIAKAVTRIRGVMDIAATHYFKFLSNEKIWFPSEKEFRVVKGKNEEDIKILGGTIKFEGDYNAKRTREKDASDFTYLISKSENFDFSFNEPVTITHSAVAIEIKKNAIERDENFWQQYRKEPLDQRSIATYEALDSIVKKENLENKLRFGRKILDGYLPIGFFDLDLRYLLSYNNYEGFRLGAGGTTNNRLSEYFRLKGYTAYGTKDNEIKYSIGAAVRVGIFSNSWIGASFTDDVKEIASTSFATDKRVFKIYDPRPINLSTFYNHKTWQGYIETKIIPKTESYWQLSHAEITPLFNYTYVKDTRAYDFFTMTTASFALQWNPFSDFMQTPSGKLEIEKRYPKFTFQFTQTLGGILGNDFDFSKIDFRADWEKKYLNGQKTMLLMEAGYAIGDVPLTHLYNTSPNSLTKDRLLQRMTIAGKNAFETMYFNEFFSSKFVIFQLKHGFKRLQIYKGIKPSPVFVTRMAWGDLEKQEQHLGIEYKTLRDGYFESGIELNQIYKAFGIAGFYRYGPNQLSRFEDNISIKLTLILNLGF</sequence>
<reference evidence="3" key="1">
    <citation type="submission" date="2020-01" db="EMBL/GenBank/DDBJ databases">
        <title>Sphingomonas sp. strain CSW-10.</title>
        <authorList>
            <person name="Chen W.-M."/>
        </authorList>
    </citation>
    <scope>NUCLEOTIDE SEQUENCE [LARGE SCALE GENOMIC DNA]</scope>
    <source>
        <strain evidence="3">NST-5</strain>
    </source>
</reference>
<dbReference type="InterPro" id="IPR043741">
    <property type="entry name" value="DUF5686"/>
</dbReference>
<dbReference type="Proteomes" id="UP000798602">
    <property type="component" value="Unassembled WGS sequence"/>
</dbReference>
<gene>
    <name evidence="2" type="ORF">GV828_05380</name>
</gene>
<keyword evidence="3" id="KW-1185">Reference proteome</keyword>
<protein>
    <submittedName>
        <fullName evidence="2">Carboxypeptidase-like regulatory domain-containing protein</fullName>
    </submittedName>
</protein>
<evidence type="ECO:0000313" key="2">
    <source>
        <dbReference type="EMBL" id="NBL64631.1"/>
    </source>
</evidence>
<accession>A0ABW9Z8X8</accession>
<proteinExistence type="predicted"/>
<dbReference type="Pfam" id="PF18939">
    <property type="entry name" value="DUF5686"/>
    <property type="match status" value="1"/>
</dbReference>
<organism evidence="2 3">
    <name type="scientific">Flavobacterium ichthyis</name>
    <dbReference type="NCBI Taxonomy" id="2698827"/>
    <lineage>
        <taxon>Bacteria</taxon>
        <taxon>Pseudomonadati</taxon>
        <taxon>Bacteroidota</taxon>
        <taxon>Flavobacteriia</taxon>
        <taxon>Flavobacteriales</taxon>
        <taxon>Flavobacteriaceae</taxon>
        <taxon>Flavobacterium</taxon>
    </lineage>
</organism>
<dbReference type="EMBL" id="JAABLM010000005">
    <property type="protein sequence ID" value="NBL64631.1"/>
    <property type="molecule type" value="Genomic_DNA"/>
</dbReference>
<keyword evidence="1" id="KW-0732">Signal</keyword>
<feature type="chain" id="PRO_5045813803" evidence="1">
    <location>
        <begin position="18"/>
        <end position="828"/>
    </location>
</feature>
<dbReference type="SUPFAM" id="SSF49464">
    <property type="entry name" value="Carboxypeptidase regulatory domain-like"/>
    <property type="match status" value="1"/>
</dbReference>
<comment type="caution">
    <text evidence="2">The sequence shown here is derived from an EMBL/GenBank/DDBJ whole genome shotgun (WGS) entry which is preliminary data.</text>
</comment>
<evidence type="ECO:0000313" key="3">
    <source>
        <dbReference type="Proteomes" id="UP000798602"/>
    </source>
</evidence>
<dbReference type="InterPro" id="IPR008969">
    <property type="entry name" value="CarboxyPept-like_regulatory"/>
</dbReference>
<name>A0ABW9Z8X8_9FLAO</name>
<feature type="signal peptide" evidence="1">
    <location>
        <begin position="1"/>
        <end position="17"/>
    </location>
</feature>
<dbReference type="Pfam" id="PF13715">
    <property type="entry name" value="CarbopepD_reg_2"/>
    <property type="match status" value="1"/>
</dbReference>
<evidence type="ECO:0000256" key="1">
    <source>
        <dbReference type="SAM" id="SignalP"/>
    </source>
</evidence>